<protein>
    <submittedName>
        <fullName evidence="2">Uncharacterized protein</fullName>
    </submittedName>
</protein>
<evidence type="ECO:0000256" key="1">
    <source>
        <dbReference type="SAM" id="MobiDB-lite"/>
    </source>
</evidence>
<dbReference type="AlphaFoldDB" id="A0ABD1RLB5"/>
<proteinExistence type="predicted"/>
<feature type="compositionally biased region" description="Polar residues" evidence="1">
    <location>
        <begin position="93"/>
        <end position="135"/>
    </location>
</feature>
<comment type="caution">
    <text evidence="2">The sequence shown here is derived from an EMBL/GenBank/DDBJ whole genome shotgun (WGS) entry which is preliminary data.</text>
</comment>
<dbReference type="EMBL" id="JBFOLJ010000012">
    <property type="protein sequence ID" value="KAL2489200.1"/>
    <property type="molecule type" value="Genomic_DNA"/>
</dbReference>
<feature type="region of interest" description="Disordered" evidence="1">
    <location>
        <begin position="91"/>
        <end position="135"/>
    </location>
</feature>
<dbReference type="Proteomes" id="UP001604277">
    <property type="component" value="Unassembled WGS sequence"/>
</dbReference>
<gene>
    <name evidence="2" type="ORF">Fot_42492</name>
</gene>
<reference evidence="3" key="1">
    <citation type="submission" date="2024-07" db="EMBL/GenBank/DDBJ databases">
        <title>Two chromosome-level genome assemblies of Korean endemic species Abeliophyllum distichum and Forsythia ovata (Oleaceae).</title>
        <authorList>
            <person name="Jang H."/>
        </authorList>
    </citation>
    <scope>NUCLEOTIDE SEQUENCE [LARGE SCALE GENOMIC DNA]</scope>
</reference>
<keyword evidence="3" id="KW-1185">Reference proteome</keyword>
<sequence length="135" mass="14920">MSWEECLTKKDEELGVLNAKVEETDLRRWQASRRTELLELIKDGLPDINFDFLYEEGETTVLALPPKVDNNEAVAELASSEIVLTSEAVVDPTNGTLPSQAPAEPTSSEDVLESTARTLPNQATDTTVFENLQDL</sequence>
<evidence type="ECO:0000313" key="3">
    <source>
        <dbReference type="Proteomes" id="UP001604277"/>
    </source>
</evidence>
<evidence type="ECO:0000313" key="2">
    <source>
        <dbReference type="EMBL" id="KAL2489200.1"/>
    </source>
</evidence>
<name>A0ABD1RLB5_9LAMI</name>
<organism evidence="2 3">
    <name type="scientific">Forsythia ovata</name>
    <dbReference type="NCBI Taxonomy" id="205694"/>
    <lineage>
        <taxon>Eukaryota</taxon>
        <taxon>Viridiplantae</taxon>
        <taxon>Streptophyta</taxon>
        <taxon>Embryophyta</taxon>
        <taxon>Tracheophyta</taxon>
        <taxon>Spermatophyta</taxon>
        <taxon>Magnoliopsida</taxon>
        <taxon>eudicotyledons</taxon>
        <taxon>Gunneridae</taxon>
        <taxon>Pentapetalae</taxon>
        <taxon>asterids</taxon>
        <taxon>lamiids</taxon>
        <taxon>Lamiales</taxon>
        <taxon>Oleaceae</taxon>
        <taxon>Forsythieae</taxon>
        <taxon>Forsythia</taxon>
    </lineage>
</organism>
<accession>A0ABD1RLB5</accession>